<dbReference type="Gene3D" id="3.30.160.60">
    <property type="entry name" value="Classic Zinc Finger"/>
    <property type="match status" value="1"/>
</dbReference>
<dbReference type="InterPro" id="IPR001841">
    <property type="entry name" value="Znf_RING"/>
</dbReference>
<dbReference type="InterPro" id="IPR027370">
    <property type="entry name" value="Znf-RING_euk"/>
</dbReference>
<dbReference type="Pfam" id="PF13445">
    <property type="entry name" value="zf-RING_UBOX"/>
    <property type="match status" value="1"/>
</dbReference>
<keyword evidence="1" id="KW-0597">Phosphoprotein</keyword>
<dbReference type="GO" id="GO:0005654">
    <property type="term" value="C:nucleoplasm"/>
    <property type="evidence" value="ECO:0000318"/>
    <property type="project" value="GO_Central"/>
</dbReference>
<dbReference type="KEGG" id="spu:585395"/>
<dbReference type="SMART" id="SM00184">
    <property type="entry name" value="RING"/>
    <property type="match status" value="1"/>
</dbReference>
<dbReference type="InterPro" id="IPR017907">
    <property type="entry name" value="Znf_RING_CS"/>
</dbReference>
<dbReference type="GO" id="GO:0061630">
    <property type="term" value="F:ubiquitin protein ligase activity"/>
    <property type="evidence" value="ECO:0000318"/>
    <property type="project" value="GO_Central"/>
</dbReference>
<dbReference type="InterPro" id="IPR000315">
    <property type="entry name" value="Znf_B-box"/>
</dbReference>
<dbReference type="PROSITE" id="PS00518">
    <property type="entry name" value="ZF_RING_1"/>
    <property type="match status" value="1"/>
</dbReference>
<dbReference type="PROSITE" id="PS50119">
    <property type="entry name" value="ZF_BBOX"/>
    <property type="match status" value="1"/>
</dbReference>
<dbReference type="PROSITE" id="PS50089">
    <property type="entry name" value="ZF_RING_2"/>
    <property type="match status" value="1"/>
</dbReference>
<dbReference type="Gene3D" id="2.120.10.30">
    <property type="entry name" value="TolB, C-terminal domain"/>
    <property type="match status" value="1"/>
</dbReference>
<accession>A0A7M7LLJ7</accession>
<evidence type="ECO:0000313" key="9">
    <source>
        <dbReference type="EnsemblMetazoa" id="XP_003728633"/>
    </source>
</evidence>
<dbReference type="SUPFAM" id="SSF57850">
    <property type="entry name" value="RING/U-box"/>
    <property type="match status" value="1"/>
</dbReference>
<dbReference type="InterPro" id="IPR013083">
    <property type="entry name" value="Znf_RING/FYVE/PHD"/>
</dbReference>
<evidence type="ECO:0000256" key="6">
    <source>
        <dbReference type="SAM" id="Coils"/>
    </source>
</evidence>
<keyword evidence="6" id="KW-0175">Coiled coil</keyword>
<dbReference type="OMA" id="FCTPDRM"/>
<dbReference type="GO" id="GO:0008270">
    <property type="term" value="F:zinc ion binding"/>
    <property type="evidence" value="ECO:0007669"/>
    <property type="project" value="UniProtKB-KW"/>
</dbReference>
<keyword evidence="10" id="KW-1185">Reference proteome</keyword>
<dbReference type="PANTHER" id="PTHR25462:SF296">
    <property type="entry name" value="MEIOTIC P26, ISOFORM F"/>
    <property type="match status" value="1"/>
</dbReference>
<feature type="domain" description="RING-type" evidence="7">
    <location>
        <begin position="11"/>
        <end position="54"/>
    </location>
</feature>
<keyword evidence="2" id="KW-0479">Metal-binding</keyword>
<evidence type="ECO:0000313" key="10">
    <source>
        <dbReference type="Proteomes" id="UP000007110"/>
    </source>
</evidence>
<dbReference type="CDD" id="cd19757">
    <property type="entry name" value="Bbox1"/>
    <property type="match status" value="1"/>
</dbReference>
<dbReference type="OrthoDB" id="6105938at2759"/>
<dbReference type="GeneID" id="585395"/>
<dbReference type="FunCoup" id="A0A7M7LLJ7">
    <property type="interactions" value="120"/>
</dbReference>
<sequence>MQNVDLHSLECSICLKTINEPKLLTCSHTFCKACLERLSDAQVNRTVLPCPICKKTSAVPKGEVGNLQTYQALKSVVDDMKNKRHNCTSCDKEKPPAAVAFCQECGTYMCADCQKVHSQWGTFSRHQVVGTGEFSSGKISLKKRATCKKHPTDDASCFCIECRKYICFCEVLEHSRQSHSILQADEHEGDLRENIQDLKSRASMRKSTINKYIAFVEEQQQRLDSVLSQINESIDEAYEDSVKRLTERKGLLRSEVKRRIDQLEISLKDMLESSHQQIVHVDAATELVSHGLNAPLEKESLTAHDTLCEELSRILDRENPDYKQPSIAAKRGEKILFERNKVNNELDLGRVQVADWASKHVEFPVRNSISAMASMPDGTMALASNQGGVDIFDFEGRVVRSVLKNAKVRELEFFKNGSFITRDKTNTIVVYSKSCEVISHARFETLRYDEAGMGDLALDSDENVYVGYRKAKAIQVFSSSGGRAFREIPCDGYEPSQVLALKTKKLLLVQSHSNSVRLIDSLGVMKHDVTLYDNLYGYPAVCGDDSIIIAWVKHDEGLVSIDQYNNELKHVQTLIADYKIEKPEKRHWYHLQQYTNGAMAFCTPDRMYIFRQALTAADV</sequence>
<dbReference type="Gene3D" id="3.30.40.10">
    <property type="entry name" value="Zinc/RING finger domain, C3HC4 (zinc finger)"/>
    <property type="match status" value="1"/>
</dbReference>
<evidence type="ECO:0000256" key="3">
    <source>
        <dbReference type="ARBA" id="ARBA00022771"/>
    </source>
</evidence>
<evidence type="ECO:0000259" key="7">
    <source>
        <dbReference type="PROSITE" id="PS50089"/>
    </source>
</evidence>
<dbReference type="InterPro" id="IPR047153">
    <property type="entry name" value="TRIM45/56/19-like"/>
</dbReference>
<dbReference type="SUPFAM" id="SSF63829">
    <property type="entry name" value="Calcium-dependent phosphotriesterase"/>
    <property type="match status" value="1"/>
</dbReference>
<dbReference type="EnsemblMetazoa" id="XM_003728585">
    <property type="protein sequence ID" value="XP_003728633"/>
    <property type="gene ID" value="LOC585395"/>
</dbReference>
<dbReference type="AlphaFoldDB" id="A0A7M7LLJ7"/>
<dbReference type="InParanoid" id="A0A7M7LLJ7"/>
<organism evidence="9 10">
    <name type="scientific">Strongylocentrotus purpuratus</name>
    <name type="common">Purple sea urchin</name>
    <dbReference type="NCBI Taxonomy" id="7668"/>
    <lineage>
        <taxon>Eukaryota</taxon>
        <taxon>Metazoa</taxon>
        <taxon>Echinodermata</taxon>
        <taxon>Eleutherozoa</taxon>
        <taxon>Echinozoa</taxon>
        <taxon>Echinoidea</taxon>
        <taxon>Euechinoidea</taxon>
        <taxon>Echinacea</taxon>
        <taxon>Camarodonta</taxon>
        <taxon>Echinidea</taxon>
        <taxon>Strongylocentrotidae</taxon>
        <taxon>Strongylocentrotus</taxon>
    </lineage>
</organism>
<evidence type="ECO:0000259" key="8">
    <source>
        <dbReference type="PROSITE" id="PS50119"/>
    </source>
</evidence>
<dbReference type="PANTHER" id="PTHR25462">
    <property type="entry name" value="BONUS, ISOFORM C-RELATED"/>
    <property type="match status" value="1"/>
</dbReference>
<dbReference type="Proteomes" id="UP000007110">
    <property type="component" value="Unassembled WGS sequence"/>
</dbReference>
<feature type="coiled-coil region" evidence="6">
    <location>
        <begin position="216"/>
        <end position="273"/>
    </location>
</feature>
<dbReference type="InterPro" id="IPR011042">
    <property type="entry name" value="6-blade_b-propeller_TolB-like"/>
</dbReference>
<dbReference type="RefSeq" id="XP_003728633.2">
    <property type="nucleotide sequence ID" value="XM_003728585.3"/>
</dbReference>
<evidence type="ECO:0000256" key="4">
    <source>
        <dbReference type="ARBA" id="ARBA00022833"/>
    </source>
</evidence>
<keyword evidence="4" id="KW-0862">Zinc</keyword>
<proteinExistence type="predicted"/>
<keyword evidence="3 5" id="KW-0863">Zinc-finger</keyword>
<evidence type="ECO:0000256" key="2">
    <source>
        <dbReference type="ARBA" id="ARBA00022723"/>
    </source>
</evidence>
<evidence type="ECO:0000256" key="1">
    <source>
        <dbReference type="ARBA" id="ARBA00022553"/>
    </source>
</evidence>
<feature type="domain" description="B box-type" evidence="8">
    <location>
        <begin position="85"/>
        <end position="131"/>
    </location>
</feature>
<reference evidence="9" key="2">
    <citation type="submission" date="2021-01" db="UniProtKB">
        <authorList>
            <consortium name="EnsemblMetazoa"/>
        </authorList>
    </citation>
    <scope>IDENTIFICATION</scope>
</reference>
<evidence type="ECO:0000256" key="5">
    <source>
        <dbReference type="PROSITE-ProRule" id="PRU00024"/>
    </source>
</evidence>
<dbReference type="SMART" id="SM00336">
    <property type="entry name" value="BBOX"/>
    <property type="match status" value="2"/>
</dbReference>
<reference evidence="10" key="1">
    <citation type="submission" date="2015-02" db="EMBL/GenBank/DDBJ databases">
        <title>Genome sequencing for Strongylocentrotus purpuratus.</title>
        <authorList>
            <person name="Murali S."/>
            <person name="Liu Y."/>
            <person name="Vee V."/>
            <person name="English A."/>
            <person name="Wang M."/>
            <person name="Skinner E."/>
            <person name="Han Y."/>
            <person name="Muzny D.M."/>
            <person name="Worley K.C."/>
            <person name="Gibbs R.A."/>
        </authorList>
    </citation>
    <scope>NUCLEOTIDE SEQUENCE</scope>
</reference>
<protein>
    <submittedName>
        <fullName evidence="9">Uncharacterized protein</fullName>
    </submittedName>
</protein>
<name>A0A7M7LLJ7_STRPU</name>